<dbReference type="Proteomes" id="UP000198211">
    <property type="component" value="Unassembled WGS sequence"/>
</dbReference>
<dbReference type="GO" id="GO:0003964">
    <property type="term" value="F:RNA-directed DNA polymerase activity"/>
    <property type="evidence" value="ECO:0007669"/>
    <property type="project" value="UniProtKB-KW"/>
</dbReference>
<dbReference type="PROSITE" id="PS50994">
    <property type="entry name" value="INTEGRASE"/>
    <property type="match status" value="1"/>
</dbReference>
<organism evidence="2 3">
    <name type="scientific">Phytophthora megakarya</name>
    <dbReference type="NCBI Taxonomy" id="4795"/>
    <lineage>
        <taxon>Eukaryota</taxon>
        <taxon>Sar</taxon>
        <taxon>Stramenopiles</taxon>
        <taxon>Oomycota</taxon>
        <taxon>Peronosporomycetes</taxon>
        <taxon>Peronosporales</taxon>
        <taxon>Peronosporaceae</taxon>
        <taxon>Phytophthora</taxon>
    </lineage>
</organism>
<dbReference type="GO" id="GO:0015074">
    <property type="term" value="P:DNA integration"/>
    <property type="evidence" value="ECO:0007669"/>
    <property type="project" value="InterPro"/>
</dbReference>
<evidence type="ECO:0000313" key="3">
    <source>
        <dbReference type="Proteomes" id="UP000198211"/>
    </source>
</evidence>
<keyword evidence="3" id="KW-1185">Reference proteome</keyword>
<dbReference type="GO" id="GO:0003676">
    <property type="term" value="F:nucleic acid binding"/>
    <property type="evidence" value="ECO:0007669"/>
    <property type="project" value="InterPro"/>
</dbReference>
<keyword evidence="2" id="KW-0695">RNA-directed DNA polymerase</keyword>
<comment type="caution">
    <text evidence="2">The sequence shown here is derived from an EMBL/GenBank/DDBJ whole genome shotgun (WGS) entry which is preliminary data.</text>
</comment>
<name>A0A225WV02_9STRA</name>
<dbReference type="Gene3D" id="3.30.420.10">
    <property type="entry name" value="Ribonuclease H-like superfamily/Ribonuclease H"/>
    <property type="match status" value="1"/>
</dbReference>
<dbReference type="STRING" id="4795.A0A225WV02"/>
<dbReference type="InterPro" id="IPR001584">
    <property type="entry name" value="Integrase_cat-core"/>
</dbReference>
<dbReference type="PANTHER" id="PTHR37984">
    <property type="entry name" value="PROTEIN CBG26694"/>
    <property type="match status" value="1"/>
</dbReference>
<keyword evidence="2" id="KW-0548">Nucleotidyltransferase</keyword>
<dbReference type="OrthoDB" id="115435at2759"/>
<dbReference type="AlphaFoldDB" id="A0A225WV02"/>
<accession>A0A225WV02</accession>
<evidence type="ECO:0000313" key="2">
    <source>
        <dbReference type="EMBL" id="OWZ20730.1"/>
    </source>
</evidence>
<protein>
    <submittedName>
        <fullName evidence="2">Reverse transcriptase</fullName>
    </submittedName>
</protein>
<dbReference type="Pfam" id="PF00665">
    <property type="entry name" value="rve"/>
    <property type="match status" value="1"/>
</dbReference>
<dbReference type="EMBL" id="NBNE01000295">
    <property type="protein sequence ID" value="OWZ20730.1"/>
    <property type="molecule type" value="Genomic_DNA"/>
</dbReference>
<sequence length="218" mass="25128">MHTNLRNRKADNEELRLRLVSDVEKHVKSCPDCCSNKSRPQVRGYSPGNILADRPFQIVSMDFVIPLPKSWQESAAVLFFQCIFIGFVIAKPMSDTTALRVAQVFKECVYRRFGAPSLIRHDRYSSFMSEDFQAFAEMMQSRSRATLNYRPQANGQQERSVKTVMQSVKVYAEVPFQQDCDKIVEHLVFAINTSMDTTRKETPFYLLHGWDAQSTLKL</sequence>
<reference evidence="3" key="1">
    <citation type="submission" date="2017-03" db="EMBL/GenBank/DDBJ databases">
        <title>Phytopthora megakarya and P. palmivora, two closely related causual agents of cacao black pod achieved similar genome size and gene model numbers by different mechanisms.</title>
        <authorList>
            <person name="Ali S."/>
            <person name="Shao J."/>
            <person name="Larry D.J."/>
            <person name="Kronmiller B."/>
            <person name="Shen D."/>
            <person name="Strem M.D."/>
            <person name="Melnick R.L."/>
            <person name="Guiltinan M.J."/>
            <person name="Tyler B.M."/>
            <person name="Meinhardt L.W."/>
            <person name="Bailey B.A."/>
        </authorList>
    </citation>
    <scope>NUCLEOTIDE SEQUENCE [LARGE SCALE GENOMIC DNA]</scope>
    <source>
        <strain evidence="3">zdho120</strain>
    </source>
</reference>
<proteinExistence type="predicted"/>
<feature type="domain" description="Integrase catalytic" evidence="1">
    <location>
        <begin position="51"/>
        <end position="211"/>
    </location>
</feature>
<keyword evidence="2" id="KW-0808">Transferase</keyword>
<evidence type="ECO:0000259" key="1">
    <source>
        <dbReference type="PROSITE" id="PS50994"/>
    </source>
</evidence>
<dbReference type="SUPFAM" id="SSF53098">
    <property type="entry name" value="Ribonuclease H-like"/>
    <property type="match status" value="1"/>
</dbReference>
<dbReference type="PANTHER" id="PTHR37984:SF5">
    <property type="entry name" value="PROTEIN NYNRIN-LIKE"/>
    <property type="match status" value="1"/>
</dbReference>
<dbReference type="InterPro" id="IPR050951">
    <property type="entry name" value="Retrovirus_Pol_polyprotein"/>
</dbReference>
<dbReference type="InterPro" id="IPR012337">
    <property type="entry name" value="RNaseH-like_sf"/>
</dbReference>
<dbReference type="InterPro" id="IPR036397">
    <property type="entry name" value="RNaseH_sf"/>
</dbReference>
<gene>
    <name evidence="2" type="ORF">PHMEG_0004825</name>
</gene>